<evidence type="ECO:0000256" key="5">
    <source>
        <dbReference type="ARBA" id="ARBA00022692"/>
    </source>
</evidence>
<keyword evidence="6" id="KW-0276">Fatty acid metabolism</keyword>
<evidence type="ECO:0000313" key="17">
    <source>
        <dbReference type="RefSeq" id="XP_022158246.1"/>
    </source>
</evidence>
<comment type="cofactor">
    <cofactor evidence="13">
        <name>Fe(2+)</name>
        <dbReference type="ChEBI" id="CHEBI:29033"/>
    </cofactor>
</comment>
<dbReference type="GO" id="GO:0016717">
    <property type="term" value="F:oxidoreductase activity, acting on paired donors, with oxidation of a pair of donors resulting in the reduction of molecular oxygen to two molecules of water"/>
    <property type="evidence" value="ECO:0007669"/>
    <property type="project" value="InterPro"/>
</dbReference>
<evidence type="ECO:0000256" key="13">
    <source>
        <dbReference type="RuleBase" id="RU000581"/>
    </source>
</evidence>
<keyword evidence="7 14" id="KW-1133">Transmembrane helix</keyword>
<dbReference type="Pfam" id="PF00487">
    <property type="entry name" value="FA_desaturase"/>
    <property type="match status" value="1"/>
</dbReference>
<comment type="similarity">
    <text evidence="3 13">Belongs to the fatty acid desaturase type 1 family.</text>
</comment>
<dbReference type="PANTHER" id="PTHR11351:SF31">
    <property type="entry name" value="DESATURASE 1, ISOFORM A-RELATED"/>
    <property type="match status" value="1"/>
</dbReference>
<evidence type="ECO:0000256" key="1">
    <source>
        <dbReference type="ARBA" id="ARBA00004141"/>
    </source>
</evidence>
<evidence type="ECO:0000256" key="10">
    <source>
        <dbReference type="ARBA" id="ARBA00023098"/>
    </source>
</evidence>
<keyword evidence="4 13" id="KW-0444">Lipid biosynthesis</keyword>
<dbReference type="AlphaFoldDB" id="A0A6J1E0E4"/>
<dbReference type="InterPro" id="IPR015876">
    <property type="entry name" value="Acyl-CoA_DS"/>
</dbReference>
<dbReference type="PRINTS" id="PR00075">
    <property type="entry name" value="FACDDSATRASE"/>
</dbReference>
<evidence type="ECO:0000259" key="15">
    <source>
        <dbReference type="Pfam" id="PF00487"/>
    </source>
</evidence>
<keyword evidence="12 13" id="KW-0275">Fatty acid biosynthesis</keyword>
<reference evidence="17" key="1">
    <citation type="submission" date="2025-08" db="UniProtKB">
        <authorList>
            <consortium name="RefSeq"/>
        </authorList>
    </citation>
    <scope>IDENTIFICATION</scope>
    <source>
        <strain evidence="17">OHB3-1</strain>
    </source>
</reference>
<evidence type="ECO:0000256" key="8">
    <source>
        <dbReference type="ARBA" id="ARBA00023002"/>
    </source>
</evidence>
<protein>
    <submittedName>
        <fullName evidence="17">Palmitoyl-monogalactosyldiacylglycerol delta-7 desaturase, chloroplastic-like</fullName>
    </submittedName>
</protein>
<evidence type="ECO:0000256" key="9">
    <source>
        <dbReference type="ARBA" id="ARBA00023004"/>
    </source>
</evidence>
<keyword evidence="16" id="KW-1185">Reference proteome</keyword>
<comment type="pathway">
    <text evidence="2">Lipid metabolism.</text>
</comment>
<dbReference type="CDD" id="cd03505">
    <property type="entry name" value="Delta9-FADS-like"/>
    <property type="match status" value="1"/>
</dbReference>
<evidence type="ECO:0000256" key="11">
    <source>
        <dbReference type="ARBA" id="ARBA00023136"/>
    </source>
</evidence>
<name>A0A6J1E0E4_MOMCH</name>
<keyword evidence="5 13" id="KW-0812">Transmembrane</keyword>
<evidence type="ECO:0000256" key="7">
    <source>
        <dbReference type="ARBA" id="ARBA00022989"/>
    </source>
</evidence>
<gene>
    <name evidence="17" type="primary">LOC111024778</name>
</gene>
<feature type="domain" description="Fatty acid desaturase" evidence="15">
    <location>
        <begin position="46"/>
        <end position="283"/>
    </location>
</feature>
<evidence type="ECO:0000256" key="12">
    <source>
        <dbReference type="ARBA" id="ARBA00023160"/>
    </source>
</evidence>
<proteinExistence type="inferred from homology"/>
<evidence type="ECO:0000256" key="6">
    <source>
        <dbReference type="ARBA" id="ARBA00022832"/>
    </source>
</evidence>
<evidence type="ECO:0000256" key="4">
    <source>
        <dbReference type="ARBA" id="ARBA00022516"/>
    </source>
</evidence>
<evidence type="ECO:0000313" key="16">
    <source>
        <dbReference type="Proteomes" id="UP000504603"/>
    </source>
</evidence>
<keyword evidence="8 13" id="KW-0560">Oxidoreductase</keyword>
<accession>A0A6J1E0E4</accession>
<dbReference type="GO" id="GO:0042761">
    <property type="term" value="P:very long-chain fatty acid biosynthetic process"/>
    <property type="evidence" value="ECO:0007669"/>
    <property type="project" value="TreeGrafter"/>
</dbReference>
<evidence type="ECO:0000256" key="2">
    <source>
        <dbReference type="ARBA" id="ARBA00005189"/>
    </source>
</evidence>
<keyword evidence="11 14" id="KW-0472">Membrane</keyword>
<evidence type="ECO:0000256" key="3">
    <source>
        <dbReference type="ARBA" id="ARBA00009295"/>
    </source>
</evidence>
<dbReference type="GeneID" id="111024778"/>
<comment type="subcellular location">
    <subcellularLocation>
        <location evidence="1">Membrane</location>
        <topology evidence="1">Multi-pass membrane protein</topology>
    </subcellularLocation>
</comment>
<feature type="transmembrane region" description="Helical" evidence="14">
    <location>
        <begin position="26"/>
        <end position="44"/>
    </location>
</feature>
<organism evidence="16 17">
    <name type="scientific">Momordica charantia</name>
    <name type="common">Bitter gourd</name>
    <name type="synonym">Balsam pear</name>
    <dbReference type="NCBI Taxonomy" id="3673"/>
    <lineage>
        <taxon>Eukaryota</taxon>
        <taxon>Viridiplantae</taxon>
        <taxon>Streptophyta</taxon>
        <taxon>Embryophyta</taxon>
        <taxon>Tracheophyta</taxon>
        <taxon>Spermatophyta</taxon>
        <taxon>Magnoliopsida</taxon>
        <taxon>eudicotyledons</taxon>
        <taxon>Gunneridae</taxon>
        <taxon>Pentapetalae</taxon>
        <taxon>rosids</taxon>
        <taxon>fabids</taxon>
        <taxon>Cucurbitales</taxon>
        <taxon>Cucurbitaceae</taxon>
        <taxon>Momordiceae</taxon>
        <taxon>Momordica</taxon>
    </lineage>
</organism>
<feature type="transmembrane region" description="Helical" evidence="14">
    <location>
        <begin position="188"/>
        <end position="210"/>
    </location>
</feature>
<evidence type="ECO:0000256" key="14">
    <source>
        <dbReference type="SAM" id="Phobius"/>
    </source>
</evidence>
<feature type="transmembrane region" description="Helical" evidence="14">
    <location>
        <begin position="50"/>
        <end position="68"/>
    </location>
</feature>
<keyword evidence="9" id="KW-0408">Iron</keyword>
<dbReference type="PANTHER" id="PTHR11351">
    <property type="entry name" value="ACYL-COA DESATURASE"/>
    <property type="match status" value="1"/>
</dbReference>
<sequence length="319" mass="37396">MVVSKEEPTKMVKLFKREWSMIDKEMAFFYVFIHVVCIFAPFHFNWSAFWVAFALHIITCLFGISISYHRNLSHRSFQLPRWLEYLFAYCGVHALQGDPIGWVSTHRSHHQFVDTEKDPHSPIQGFWFSHLTWMFDSNSLTKKVCPKYFDNFEEVKRSGCVIVGKYGRPDNVSDLEKQTFYRFIQKTYLLHPIALAFLLYALGGLPFLIWGMCVRTITCLHITFMVNSVCHIWGKQPWKNGDLSRNNGWVGLLGFGEGWHNNHHAFEYSARFGLEWWQIDFGWYVIRLLQAIGVATNVKVPSQSHKQRLGTTNQKDMLK</sequence>
<dbReference type="Proteomes" id="UP000504603">
    <property type="component" value="Unplaced"/>
</dbReference>
<dbReference type="RefSeq" id="XP_022158246.1">
    <property type="nucleotide sequence ID" value="XM_022302554.1"/>
</dbReference>
<dbReference type="KEGG" id="mcha:111024778"/>
<comment type="domain">
    <text evidence="13">The histidine box domains are involved in binding the catalytic metal ions.</text>
</comment>
<dbReference type="OrthoDB" id="10260134at2759"/>
<keyword evidence="10" id="KW-0443">Lipid metabolism</keyword>
<dbReference type="GO" id="GO:0005789">
    <property type="term" value="C:endoplasmic reticulum membrane"/>
    <property type="evidence" value="ECO:0007669"/>
    <property type="project" value="TreeGrafter"/>
</dbReference>
<dbReference type="InterPro" id="IPR005804">
    <property type="entry name" value="FA_desaturase_dom"/>
</dbReference>